<keyword evidence="1" id="KW-0732">Signal</keyword>
<dbReference type="GO" id="GO:0019867">
    <property type="term" value="C:outer membrane"/>
    <property type="evidence" value="ECO:0007669"/>
    <property type="project" value="InterPro"/>
</dbReference>
<protein>
    <submittedName>
        <fullName evidence="2">Lipopolysaccharide assembly protein</fullName>
    </submittedName>
</protein>
<dbReference type="RefSeq" id="WP_133556087.1">
    <property type="nucleotide sequence ID" value="NZ_SNWM01000003.1"/>
</dbReference>
<reference evidence="2 3" key="1">
    <citation type="submission" date="2019-03" db="EMBL/GenBank/DDBJ databases">
        <title>Genomic Encyclopedia of Archaeal and Bacterial Type Strains, Phase II (KMG-II): from individual species to whole genera.</title>
        <authorList>
            <person name="Goeker M."/>
        </authorList>
    </citation>
    <scope>NUCLEOTIDE SEQUENCE [LARGE SCALE GENOMIC DNA]</scope>
    <source>
        <strain evidence="2 3">DSM 19034</strain>
    </source>
</reference>
<accession>A0A4R6IGN9</accession>
<dbReference type="EMBL" id="SNWM01000003">
    <property type="protein sequence ID" value="TDO21520.1"/>
    <property type="molecule type" value="Genomic_DNA"/>
</dbReference>
<evidence type="ECO:0000313" key="3">
    <source>
        <dbReference type="Proteomes" id="UP000295499"/>
    </source>
</evidence>
<name>A0A4R6IGN9_9SPHI</name>
<evidence type="ECO:0000313" key="2">
    <source>
        <dbReference type="EMBL" id="TDO21520.1"/>
    </source>
</evidence>
<sequence>MKKIISLLLFVVMATFNSCSVSLNGASIPAEMKTVTINYFENNAPLVVPYLAQQFTEALKTRIRNQTRLSVVQNDGHGVFEGRVTGYEVRPVTYTDNRATTGNGTNRLSITIAVKYTNNINPKLSFEESFMRFKDFPLSGASFQSLEPNLIKDINLMLTEDIFNRAFASQW</sequence>
<feature type="chain" id="PRO_5020969984" evidence="1">
    <location>
        <begin position="21"/>
        <end position="171"/>
    </location>
</feature>
<gene>
    <name evidence="2" type="ORF">CLV32_2625</name>
</gene>
<dbReference type="Proteomes" id="UP000295499">
    <property type="component" value="Unassembled WGS sequence"/>
</dbReference>
<comment type="caution">
    <text evidence="2">The sequence shown here is derived from an EMBL/GenBank/DDBJ whole genome shotgun (WGS) entry which is preliminary data.</text>
</comment>
<dbReference type="AlphaFoldDB" id="A0A4R6IGN9"/>
<evidence type="ECO:0000256" key="1">
    <source>
        <dbReference type="SAM" id="SignalP"/>
    </source>
</evidence>
<feature type="signal peptide" evidence="1">
    <location>
        <begin position="1"/>
        <end position="20"/>
    </location>
</feature>
<proteinExistence type="predicted"/>
<keyword evidence="3" id="KW-1185">Reference proteome</keyword>
<dbReference type="OrthoDB" id="9790776at2"/>
<dbReference type="Pfam" id="PF04390">
    <property type="entry name" value="LptE"/>
    <property type="match status" value="1"/>
</dbReference>
<dbReference type="GO" id="GO:0043165">
    <property type="term" value="P:Gram-negative-bacterium-type cell outer membrane assembly"/>
    <property type="evidence" value="ECO:0007669"/>
    <property type="project" value="InterPro"/>
</dbReference>
<dbReference type="InterPro" id="IPR007485">
    <property type="entry name" value="LPS_assembly_LptE"/>
</dbReference>
<organism evidence="2 3">
    <name type="scientific">Pedobacter duraquae</name>
    <dbReference type="NCBI Taxonomy" id="425511"/>
    <lineage>
        <taxon>Bacteria</taxon>
        <taxon>Pseudomonadati</taxon>
        <taxon>Bacteroidota</taxon>
        <taxon>Sphingobacteriia</taxon>
        <taxon>Sphingobacteriales</taxon>
        <taxon>Sphingobacteriaceae</taxon>
        <taxon>Pedobacter</taxon>
    </lineage>
</organism>